<evidence type="ECO:0000313" key="2">
    <source>
        <dbReference type="Proteomes" id="UP000025227"/>
    </source>
</evidence>
<dbReference type="OrthoDB" id="5850002at2759"/>
<accession>A0A7I4XXL7</accession>
<keyword evidence="1" id="KW-0472">Membrane</keyword>
<dbReference type="AlphaFoldDB" id="A0A7I4XXL7"/>
<keyword evidence="2" id="KW-1185">Reference proteome</keyword>
<proteinExistence type="predicted"/>
<evidence type="ECO:0000313" key="3">
    <source>
        <dbReference type="WBParaSite" id="HCON_00017520-00001"/>
    </source>
</evidence>
<keyword evidence="1" id="KW-0812">Transmembrane</keyword>
<reference evidence="3" key="1">
    <citation type="submission" date="2020-12" db="UniProtKB">
        <authorList>
            <consortium name="WormBaseParasite"/>
        </authorList>
    </citation>
    <scope>IDENTIFICATION</scope>
    <source>
        <strain evidence="3">MHco3</strain>
    </source>
</reference>
<dbReference type="WBParaSite" id="HCON_00017520-00001">
    <property type="protein sequence ID" value="HCON_00017520-00001"/>
    <property type="gene ID" value="HCON_00017520"/>
</dbReference>
<protein>
    <submittedName>
        <fullName evidence="3">Hybrid sensor histidine kinase/response regulator</fullName>
    </submittedName>
</protein>
<sequence>HYRLAPMTIATSLQEKKLQDYVESDAIRVVSGTTARRFVYSVYICFVTASAVILYLFPSTVVITGFIILQLLLLASLYPLIKFAIKTEDHELIWDQDGLHWFHPNDAIQVNEYCEQPYREMPAPANFHMSYAFI</sequence>
<dbReference type="Proteomes" id="UP000025227">
    <property type="component" value="Unplaced"/>
</dbReference>
<feature type="transmembrane region" description="Helical" evidence="1">
    <location>
        <begin position="38"/>
        <end position="57"/>
    </location>
</feature>
<dbReference type="OMA" id="EDHELIW"/>
<keyword evidence="1" id="KW-1133">Transmembrane helix</keyword>
<organism evidence="2 3">
    <name type="scientific">Haemonchus contortus</name>
    <name type="common">Barber pole worm</name>
    <dbReference type="NCBI Taxonomy" id="6289"/>
    <lineage>
        <taxon>Eukaryota</taxon>
        <taxon>Metazoa</taxon>
        <taxon>Ecdysozoa</taxon>
        <taxon>Nematoda</taxon>
        <taxon>Chromadorea</taxon>
        <taxon>Rhabditida</taxon>
        <taxon>Rhabditina</taxon>
        <taxon>Rhabditomorpha</taxon>
        <taxon>Strongyloidea</taxon>
        <taxon>Trichostrongylidae</taxon>
        <taxon>Haemonchus</taxon>
    </lineage>
</organism>
<name>A0A7I4XXL7_HAECO</name>
<feature type="transmembrane region" description="Helical" evidence="1">
    <location>
        <begin position="63"/>
        <end position="81"/>
    </location>
</feature>
<evidence type="ECO:0000256" key="1">
    <source>
        <dbReference type="SAM" id="Phobius"/>
    </source>
</evidence>